<dbReference type="Proteomes" id="UP000623608">
    <property type="component" value="Unassembled WGS sequence"/>
</dbReference>
<dbReference type="AlphaFoldDB" id="A0A919NVZ8"/>
<evidence type="ECO:0000313" key="7">
    <source>
        <dbReference type="Proteomes" id="UP000623608"/>
    </source>
</evidence>
<feature type="domain" description="HTH tetR-type" evidence="5">
    <location>
        <begin position="9"/>
        <end position="69"/>
    </location>
</feature>
<keyword evidence="3" id="KW-0804">Transcription</keyword>
<gene>
    <name evidence="6" type="ORF">Ate02nite_74670</name>
</gene>
<keyword evidence="7" id="KW-1185">Reference proteome</keyword>
<dbReference type="Gene3D" id="1.10.357.10">
    <property type="entry name" value="Tetracycline Repressor, domain 2"/>
    <property type="match status" value="1"/>
</dbReference>
<proteinExistence type="predicted"/>
<reference evidence="6" key="1">
    <citation type="submission" date="2021-01" db="EMBL/GenBank/DDBJ databases">
        <title>Whole genome shotgun sequence of Actinoplanes tereljensis NBRC 105297.</title>
        <authorList>
            <person name="Komaki H."/>
            <person name="Tamura T."/>
        </authorList>
    </citation>
    <scope>NUCLEOTIDE SEQUENCE</scope>
    <source>
        <strain evidence="6">NBRC 105297</strain>
    </source>
</reference>
<dbReference type="PANTHER" id="PTHR30055:SF238">
    <property type="entry name" value="MYCOFACTOCIN BIOSYNTHESIS TRANSCRIPTIONAL REGULATOR MFTR-RELATED"/>
    <property type="match status" value="1"/>
</dbReference>
<keyword evidence="1" id="KW-0805">Transcription regulation</keyword>
<dbReference type="Gene3D" id="1.10.10.60">
    <property type="entry name" value="Homeodomain-like"/>
    <property type="match status" value="1"/>
</dbReference>
<dbReference type="Pfam" id="PF17754">
    <property type="entry name" value="TetR_C_14"/>
    <property type="match status" value="1"/>
</dbReference>
<dbReference type="GO" id="GO:0003700">
    <property type="term" value="F:DNA-binding transcription factor activity"/>
    <property type="evidence" value="ECO:0007669"/>
    <property type="project" value="TreeGrafter"/>
</dbReference>
<feature type="DNA-binding region" description="H-T-H motif" evidence="4">
    <location>
        <begin position="32"/>
        <end position="51"/>
    </location>
</feature>
<comment type="caution">
    <text evidence="6">The sequence shown here is derived from an EMBL/GenBank/DDBJ whole genome shotgun (WGS) entry which is preliminary data.</text>
</comment>
<evidence type="ECO:0000313" key="6">
    <source>
        <dbReference type="EMBL" id="GIF24737.1"/>
    </source>
</evidence>
<accession>A0A919NVZ8</accession>
<dbReference type="Pfam" id="PF00440">
    <property type="entry name" value="TetR_N"/>
    <property type="match status" value="1"/>
</dbReference>
<evidence type="ECO:0000256" key="3">
    <source>
        <dbReference type="ARBA" id="ARBA00023163"/>
    </source>
</evidence>
<evidence type="ECO:0000256" key="1">
    <source>
        <dbReference type="ARBA" id="ARBA00023015"/>
    </source>
</evidence>
<dbReference type="InterPro" id="IPR009057">
    <property type="entry name" value="Homeodomain-like_sf"/>
</dbReference>
<dbReference type="InterPro" id="IPR023772">
    <property type="entry name" value="DNA-bd_HTH_TetR-type_CS"/>
</dbReference>
<dbReference type="InterPro" id="IPR041347">
    <property type="entry name" value="MftR_C"/>
</dbReference>
<dbReference type="GO" id="GO:0000976">
    <property type="term" value="F:transcription cis-regulatory region binding"/>
    <property type="evidence" value="ECO:0007669"/>
    <property type="project" value="TreeGrafter"/>
</dbReference>
<keyword evidence="2 4" id="KW-0238">DNA-binding</keyword>
<evidence type="ECO:0000256" key="4">
    <source>
        <dbReference type="PROSITE-ProRule" id="PRU00335"/>
    </source>
</evidence>
<dbReference type="EMBL" id="BOMY01000047">
    <property type="protein sequence ID" value="GIF24737.1"/>
    <property type="molecule type" value="Genomic_DNA"/>
</dbReference>
<dbReference type="RefSeq" id="WP_203812587.1">
    <property type="nucleotide sequence ID" value="NZ_BOMY01000047.1"/>
</dbReference>
<dbReference type="PANTHER" id="PTHR30055">
    <property type="entry name" value="HTH-TYPE TRANSCRIPTIONAL REGULATOR RUTR"/>
    <property type="match status" value="1"/>
</dbReference>
<dbReference type="InterPro" id="IPR050109">
    <property type="entry name" value="HTH-type_TetR-like_transc_reg"/>
</dbReference>
<protein>
    <submittedName>
        <fullName evidence="6">TetR family transcriptional regulator</fullName>
    </submittedName>
</protein>
<dbReference type="InterPro" id="IPR001647">
    <property type="entry name" value="HTH_TetR"/>
</dbReference>
<dbReference type="PROSITE" id="PS01081">
    <property type="entry name" value="HTH_TETR_1"/>
    <property type="match status" value="1"/>
</dbReference>
<evidence type="ECO:0000259" key="5">
    <source>
        <dbReference type="PROSITE" id="PS50977"/>
    </source>
</evidence>
<sequence length="197" mass="21561">MGLRDRKKQQTRSALTAAALRLADERGLDHVTVEEISAAVDVSARTFFNYFATKDDAILGDPVIDNETVCRRLLELPRDIPIVDAVLTVFEPAIAAMQADRELWLLRMRVIKDNPSLLLALFAQGAAKEQEFIAAIATRVGLTPADTFPQLASVVTGSAFRIAMMRWATAGPDEQLAGFVRESFRMVATGLATPNES</sequence>
<dbReference type="PROSITE" id="PS50977">
    <property type="entry name" value="HTH_TETR_2"/>
    <property type="match status" value="1"/>
</dbReference>
<organism evidence="6 7">
    <name type="scientific">Paractinoplanes tereljensis</name>
    <dbReference type="NCBI Taxonomy" id="571912"/>
    <lineage>
        <taxon>Bacteria</taxon>
        <taxon>Bacillati</taxon>
        <taxon>Actinomycetota</taxon>
        <taxon>Actinomycetes</taxon>
        <taxon>Micromonosporales</taxon>
        <taxon>Micromonosporaceae</taxon>
        <taxon>Paractinoplanes</taxon>
    </lineage>
</organism>
<dbReference type="SUPFAM" id="SSF46689">
    <property type="entry name" value="Homeodomain-like"/>
    <property type="match status" value="1"/>
</dbReference>
<name>A0A919NVZ8_9ACTN</name>
<evidence type="ECO:0000256" key="2">
    <source>
        <dbReference type="ARBA" id="ARBA00023125"/>
    </source>
</evidence>